<keyword evidence="12" id="KW-1185">Reference proteome</keyword>
<proteinExistence type="predicted"/>
<dbReference type="InterPro" id="IPR005467">
    <property type="entry name" value="His_kinase_dom"/>
</dbReference>
<dbReference type="Gene3D" id="6.10.340.10">
    <property type="match status" value="1"/>
</dbReference>
<dbReference type="InterPro" id="IPR003661">
    <property type="entry name" value="HisK_dim/P_dom"/>
</dbReference>
<keyword evidence="9" id="KW-0472">Membrane</keyword>
<dbReference type="GO" id="GO:0000155">
    <property type="term" value="F:phosphorelay sensor kinase activity"/>
    <property type="evidence" value="ECO:0007669"/>
    <property type="project" value="InterPro"/>
</dbReference>
<dbReference type="PROSITE" id="PS50109">
    <property type="entry name" value="HIS_KIN"/>
    <property type="match status" value="1"/>
</dbReference>
<evidence type="ECO:0000256" key="8">
    <source>
        <dbReference type="ARBA" id="ARBA00023012"/>
    </source>
</evidence>
<dbReference type="EC" id="2.7.13.3" evidence="2"/>
<feature type="transmembrane region" description="Helical" evidence="9">
    <location>
        <begin position="12"/>
        <end position="36"/>
    </location>
</feature>
<dbReference type="SMART" id="SM00388">
    <property type="entry name" value="HisKA"/>
    <property type="match status" value="1"/>
</dbReference>
<evidence type="ECO:0000256" key="2">
    <source>
        <dbReference type="ARBA" id="ARBA00012438"/>
    </source>
</evidence>
<evidence type="ECO:0000256" key="3">
    <source>
        <dbReference type="ARBA" id="ARBA00022553"/>
    </source>
</evidence>
<evidence type="ECO:0000256" key="6">
    <source>
        <dbReference type="ARBA" id="ARBA00022777"/>
    </source>
</evidence>
<gene>
    <name evidence="11" type="ORF">NMK71_11465</name>
</gene>
<evidence type="ECO:0000256" key="1">
    <source>
        <dbReference type="ARBA" id="ARBA00000085"/>
    </source>
</evidence>
<keyword evidence="5" id="KW-0547">Nucleotide-binding</keyword>
<dbReference type="InterPro" id="IPR004358">
    <property type="entry name" value="Sig_transdc_His_kin-like_C"/>
</dbReference>
<dbReference type="CDD" id="cd00082">
    <property type="entry name" value="HisKA"/>
    <property type="match status" value="1"/>
</dbReference>
<feature type="transmembrane region" description="Helical" evidence="9">
    <location>
        <begin position="150"/>
        <end position="167"/>
    </location>
</feature>
<dbReference type="Gene3D" id="1.10.287.130">
    <property type="match status" value="1"/>
</dbReference>
<dbReference type="Proteomes" id="UP001152599">
    <property type="component" value="Unassembled WGS sequence"/>
</dbReference>
<evidence type="ECO:0000256" key="5">
    <source>
        <dbReference type="ARBA" id="ARBA00022741"/>
    </source>
</evidence>
<evidence type="ECO:0000313" key="12">
    <source>
        <dbReference type="Proteomes" id="UP001152599"/>
    </source>
</evidence>
<evidence type="ECO:0000256" key="4">
    <source>
        <dbReference type="ARBA" id="ARBA00022679"/>
    </source>
</evidence>
<dbReference type="Pfam" id="PF02518">
    <property type="entry name" value="HATPase_c"/>
    <property type="match status" value="1"/>
</dbReference>
<organism evidence="11 12">
    <name type="scientific">Profundicola chukchiensis</name>
    <dbReference type="NCBI Taxonomy" id="2961959"/>
    <lineage>
        <taxon>Bacteria</taxon>
        <taxon>Pseudomonadati</taxon>
        <taxon>Bacteroidota</taxon>
        <taxon>Flavobacteriia</taxon>
        <taxon>Flavobacteriales</taxon>
        <taxon>Weeksellaceae</taxon>
        <taxon>Profundicola</taxon>
    </lineage>
</organism>
<dbReference type="Pfam" id="PF00512">
    <property type="entry name" value="HisKA"/>
    <property type="match status" value="1"/>
</dbReference>
<dbReference type="CDD" id="cd00075">
    <property type="entry name" value="HATPase"/>
    <property type="match status" value="1"/>
</dbReference>
<protein>
    <recommendedName>
        <fullName evidence="2">histidine kinase</fullName>
        <ecNumber evidence="2">2.7.13.3</ecNumber>
    </recommendedName>
</protein>
<name>A0A9X4N163_9FLAO</name>
<keyword evidence="9" id="KW-0812">Transmembrane</keyword>
<comment type="caution">
    <text evidence="11">The sequence shown here is derived from an EMBL/GenBank/DDBJ whole genome shotgun (WGS) entry which is preliminary data.</text>
</comment>
<dbReference type="AlphaFoldDB" id="A0A9X4N163"/>
<dbReference type="Gene3D" id="3.30.565.10">
    <property type="entry name" value="Histidine kinase-like ATPase, C-terminal domain"/>
    <property type="match status" value="1"/>
</dbReference>
<feature type="domain" description="Histidine kinase" evidence="10">
    <location>
        <begin position="273"/>
        <end position="481"/>
    </location>
</feature>
<dbReference type="EMBL" id="JANCMU010000010">
    <property type="protein sequence ID" value="MDG4947030.1"/>
    <property type="molecule type" value="Genomic_DNA"/>
</dbReference>
<dbReference type="RefSeq" id="WP_304415745.1">
    <property type="nucleotide sequence ID" value="NZ_JANAIE010000001.1"/>
</dbReference>
<dbReference type="InterPro" id="IPR036890">
    <property type="entry name" value="HATPase_C_sf"/>
</dbReference>
<keyword evidence="6" id="KW-0418">Kinase</keyword>
<keyword evidence="7 11" id="KW-0067">ATP-binding</keyword>
<comment type="catalytic activity">
    <reaction evidence="1">
        <text>ATP + protein L-histidine = ADP + protein N-phospho-L-histidine.</text>
        <dbReference type="EC" id="2.7.13.3"/>
    </reaction>
</comment>
<evidence type="ECO:0000313" key="11">
    <source>
        <dbReference type="EMBL" id="MDG4947030.1"/>
    </source>
</evidence>
<accession>A0A9X4N163</accession>
<evidence type="ECO:0000256" key="7">
    <source>
        <dbReference type="ARBA" id="ARBA00022840"/>
    </source>
</evidence>
<dbReference type="PANTHER" id="PTHR43065">
    <property type="entry name" value="SENSOR HISTIDINE KINASE"/>
    <property type="match status" value="1"/>
</dbReference>
<keyword evidence="8" id="KW-0902">Two-component regulatory system</keyword>
<keyword evidence="9" id="KW-1133">Transmembrane helix</keyword>
<dbReference type="SUPFAM" id="SSF47384">
    <property type="entry name" value="Homodimeric domain of signal transducing histidine kinase"/>
    <property type="match status" value="1"/>
</dbReference>
<dbReference type="InterPro" id="IPR036097">
    <property type="entry name" value="HisK_dim/P_sf"/>
</dbReference>
<evidence type="ECO:0000259" key="10">
    <source>
        <dbReference type="PROSITE" id="PS50109"/>
    </source>
</evidence>
<dbReference type="PANTHER" id="PTHR43065:SF10">
    <property type="entry name" value="PEROXIDE STRESS-ACTIVATED HISTIDINE KINASE MAK3"/>
    <property type="match status" value="1"/>
</dbReference>
<keyword evidence="3" id="KW-0597">Phosphoprotein</keyword>
<dbReference type="InterPro" id="IPR003594">
    <property type="entry name" value="HATPase_dom"/>
</dbReference>
<reference evidence="11" key="1">
    <citation type="submission" date="2022-07" db="EMBL/GenBank/DDBJ databases">
        <title>Description and genome-wide analysis of Profundicola chukchiensis gen. nov., sp. nov., marine bacteria isolated from bottom sediments of the Chukchi Sea.</title>
        <authorList>
            <person name="Romanenko L."/>
            <person name="Otstavnykh N."/>
            <person name="Kurilenko V."/>
            <person name="Eremeev V."/>
            <person name="Velansky P."/>
            <person name="Mikhailov V."/>
            <person name="Isaeva M."/>
        </authorList>
    </citation>
    <scope>NUCLEOTIDE SEQUENCE</scope>
    <source>
        <strain evidence="11">KMM 9713</strain>
    </source>
</reference>
<dbReference type="SUPFAM" id="SSF55874">
    <property type="entry name" value="ATPase domain of HSP90 chaperone/DNA topoisomerase II/histidine kinase"/>
    <property type="match status" value="1"/>
</dbReference>
<sequence>MNIIDRLTLRMRIFIALVVMILFTATIIGLLTFFHFQQTTKVYHENRLARKEKTIIETLDYAITDYPEEGTEENIKDILEHKLFEFADINDIPINIYDLSGKLLLTSEAKISDQRREVPSYILERINPSNDRFEVRRTEGDNTFLTTYSLIYNIFQQPIAIVSLPYLHDDSFLKEELYALLELFLGVVIGVLVIGALVSWWISKSITGRLNEIAEILQSTHMIKGNKPIEYQFNDEVKVLIESYNSMLCELNEQSEQLLKIEREETWREAARQVAHELKNPLTPMRLQMQSFQRRFDPTAPDANEKVAELAKGIIKQIDTLSGIAEAFSDFTRMPLRKDEDINLIEEIDTSLDIFDDELIEFDSSQEPVYIQFDPNYLVRVITNLVKNAIQSVPARVKPEVKIDVVKSKKVVEIFIKDNGVGIPDDIAEKLFEPKFTTKSSGSGLGLPMVNKIIKDYDGSIRFRNNPDKGTTFIITLPLNLEDEDI</sequence>
<dbReference type="PRINTS" id="PR00344">
    <property type="entry name" value="BCTRLSENSOR"/>
</dbReference>
<evidence type="ECO:0000256" key="9">
    <source>
        <dbReference type="SAM" id="Phobius"/>
    </source>
</evidence>
<keyword evidence="4" id="KW-0808">Transferase</keyword>
<dbReference type="SMART" id="SM00387">
    <property type="entry name" value="HATPase_c"/>
    <property type="match status" value="1"/>
</dbReference>
<feature type="transmembrane region" description="Helical" evidence="9">
    <location>
        <begin position="179"/>
        <end position="202"/>
    </location>
</feature>
<dbReference type="GO" id="GO:0005524">
    <property type="term" value="F:ATP binding"/>
    <property type="evidence" value="ECO:0007669"/>
    <property type="project" value="UniProtKB-KW"/>
</dbReference>